<evidence type="ECO:0000256" key="1">
    <source>
        <dbReference type="SAM" id="Phobius"/>
    </source>
</evidence>
<sequence length="135" mass="15365">MAKRLTKISNKSYNIYRNRLLNNRPFIFTIAIVIIIFAAVIILYSQVAGLDREILRQKAEIEELNKTKTTLVGDIKAVKSSAQIAEEAMYKLGMVYPSEDQIVYIDSGEEEKVGDINYNVFLSPIVSVLRSFTRD</sequence>
<reference evidence="2 3" key="1">
    <citation type="submission" date="2016-01" db="EMBL/GenBank/DDBJ databases">
        <authorList>
            <person name="Oliw E.H."/>
        </authorList>
    </citation>
    <scope>NUCLEOTIDE SEQUENCE [LARGE SCALE GENOMIC DNA]</scope>
    <source>
        <strain evidence="2 3">CMW7756A</strain>
    </source>
</reference>
<dbReference type="AlphaFoldDB" id="A0A133PPB6"/>
<gene>
    <name evidence="2" type="ORF">HMPREF3229_00932</name>
</gene>
<organism evidence="2">
    <name type="scientific">Peptoniphilus harei</name>
    <dbReference type="NCBI Taxonomy" id="54005"/>
    <lineage>
        <taxon>Bacteria</taxon>
        <taxon>Bacillati</taxon>
        <taxon>Bacillota</taxon>
        <taxon>Tissierellia</taxon>
        <taxon>Tissierellales</taxon>
        <taxon>Peptoniphilaceae</taxon>
        <taxon>Peptoniphilus</taxon>
    </lineage>
</organism>
<keyword evidence="1" id="KW-0472">Membrane</keyword>
<evidence type="ECO:0000313" key="3">
    <source>
        <dbReference type="Proteomes" id="UP000070174"/>
    </source>
</evidence>
<name>A0A133PPB6_9FIRM</name>
<feature type="transmembrane region" description="Helical" evidence="1">
    <location>
        <begin position="21"/>
        <end position="44"/>
    </location>
</feature>
<dbReference type="Pfam" id="PF04977">
    <property type="entry name" value="DivIC"/>
    <property type="match status" value="1"/>
</dbReference>
<keyword evidence="1" id="KW-1133">Transmembrane helix</keyword>
<dbReference type="Proteomes" id="UP000070174">
    <property type="component" value="Unassembled WGS sequence"/>
</dbReference>
<accession>A0A133PPB6</accession>
<evidence type="ECO:0000313" key="2">
    <source>
        <dbReference type="EMBL" id="KXA30469.1"/>
    </source>
</evidence>
<comment type="caution">
    <text evidence="2">The sequence shown here is derived from an EMBL/GenBank/DDBJ whole genome shotgun (WGS) entry which is preliminary data.</text>
</comment>
<protein>
    <submittedName>
        <fullName evidence="2">Septum formation initiator</fullName>
    </submittedName>
</protein>
<dbReference type="RefSeq" id="WP_060800093.1">
    <property type="nucleotide sequence ID" value="NZ_JADNMH010000001.1"/>
</dbReference>
<keyword evidence="1" id="KW-0812">Transmembrane</keyword>
<dbReference type="PATRIC" id="fig|54005.3.peg.917"/>
<proteinExistence type="predicted"/>
<dbReference type="EMBL" id="LRQE01000025">
    <property type="protein sequence ID" value="KXA30469.1"/>
    <property type="molecule type" value="Genomic_DNA"/>
</dbReference>
<dbReference type="InterPro" id="IPR007060">
    <property type="entry name" value="FtsL/DivIC"/>
</dbReference>